<evidence type="ECO:0000313" key="2">
    <source>
        <dbReference type="EMBL" id="RMZ94998.1"/>
    </source>
</evidence>
<feature type="signal peptide" evidence="1">
    <location>
        <begin position="1"/>
        <end position="23"/>
    </location>
</feature>
<evidence type="ECO:0000313" key="3">
    <source>
        <dbReference type="Proteomes" id="UP000276133"/>
    </source>
</evidence>
<feature type="chain" id="PRO_5018151558" evidence="1">
    <location>
        <begin position="24"/>
        <end position="101"/>
    </location>
</feature>
<accession>A0A3M7P7F5</accession>
<keyword evidence="1" id="KW-0732">Signal</keyword>
<protein>
    <submittedName>
        <fullName evidence="2">Uncharacterized protein</fullName>
    </submittedName>
</protein>
<keyword evidence="3" id="KW-1185">Reference proteome</keyword>
<evidence type="ECO:0000256" key="1">
    <source>
        <dbReference type="SAM" id="SignalP"/>
    </source>
</evidence>
<comment type="caution">
    <text evidence="2">The sequence shown here is derived from an EMBL/GenBank/DDBJ whole genome shotgun (WGS) entry which is preliminary data.</text>
</comment>
<dbReference type="EMBL" id="REGN01012674">
    <property type="protein sequence ID" value="RMZ94998.1"/>
    <property type="molecule type" value="Genomic_DNA"/>
</dbReference>
<dbReference type="AlphaFoldDB" id="A0A3M7P7F5"/>
<proteinExistence type="predicted"/>
<reference evidence="2 3" key="1">
    <citation type="journal article" date="2018" name="Sci. Rep.">
        <title>Genomic signatures of local adaptation to the degree of environmental predictability in rotifers.</title>
        <authorList>
            <person name="Franch-Gras L."/>
            <person name="Hahn C."/>
            <person name="Garcia-Roger E.M."/>
            <person name="Carmona M.J."/>
            <person name="Serra M."/>
            <person name="Gomez A."/>
        </authorList>
    </citation>
    <scope>NUCLEOTIDE SEQUENCE [LARGE SCALE GENOMIC DNA]</scope>
    <source>
        <strain evidence="2">HYR1</strain>
    </source>
</reference>
<gene>
    <name evidence="2" type="ORF">BpHYR1_037698</name>
</gene>
<dbReference type="Proteomes" id="UP000276133">
    <property type="component" value="Unassembled WGS sequence"/>
</dbReference>
<sequence>MDTVSLYQVLAFMLLFVVQSSQAFDGGDAIALIFGLILRPNQRISYYNLNVNHFVLLSETTKDFKIMLKEIASRKQTARLHKINLRLFNTEFNLEDFFQNI</sequence>
<dbReference type="OrthoDB" id="8646386at2759"/>
<name>A0A3M7P7F5_BRAPC</name>
<organism evidence="2 3">
    <name type="scientific">Brachionus plicatilis</name>
    <name type="common">Marine rotifer</name>
    <name type="synonym">Brachionus muelleri</name>
    <dbReference type="NCBI Taxonomy" id="10195"/>
    <lineage>
        <taxon>Eukaryota</taxon>
        <taxon>Metazoa</taxon>
        <taxon>Spiralia</taxon>
        <taxon>Gnathifera</taxon>
        <taxon>Rotifera</taxon>
        <taxon>Eurotatoria</taxon>
        <taxon>Monogononta</taxon>
        <taxon>Pseudotrocha</taxon>
        <taxon>Ploima</taxon>
        <taxon>Brachionidae</taxon>
        <taxon>Brachionus</taxon>
    </lineage>
</organism>